<dbReference type="RefSeq" id="WP_207704263.1">
    <property type="nucleotide sequence ID" value="NZ_JAFREL020000001.1"/>
</dbReference>
<reference evidence="6 7" key="1">
    <citation type="submission" date="2024-02" db="EMBL/GenBank/DDBJ databases">
        <title>The Genome Sequence of Enterococcus sp. DIV0159.</title>
        <authorList>
            <person name="Earl A."/>
            <person name="Manson A."/>
            <person name="Gilmore M."/>
            <person name="Sanders J."/>
            <person name="Shea T."/>
            <person name="Howe W."/>
            <person name="Livny J."/>
            <person name="Cuomo C."/>
            <person name="Neafsey D."/>
            <person name="Birren B."/>
        </authorList>
    </citation>
    <scope>NUCLEOTIDE SEQUENCE [LARGE SCALE GENOMIC DNA]</scope>
    <source>
        <strain evidence="6 7">665A</strain>
    </source>
</reference>
<accession>A0ABV0ENQ2</accession>
<keyword evidence="7" id="KW-1185">Reference proteome</keyword>
<comment type="caution">
    <text evidence="6">The sequence shown here is derived from an EMBL/GenBank/DDBJ whole genome shotgun (WGS) entry which is preliminary data.</text>
</comment>
<evidence type="ECO:0000256" key="1">
    <source>
        <dbReference type="ARBA" id="ARBA00023015"/>
    </source>
</evidence>
<dbReference type="InterPro" id="IPR036388">
    <property type="entry name" value="WH-like_DNA-bd_sf"/>
</dbReference>
<dbReference type="Gene3D" id="1.10.10.10">
    <property type="entry name" value="Winged helix-like DNA-binding domain superfamily/Winged helix DNA-binding domain"/>
    <property type="match status" value="1"/>
</dbReference>
<dbReference type="InterPro" id="IPR001867">
    <property type="entry name" value="OmpR/PhoB-type_DNA-bd"/>
</dbReference>
<evidence type="ECO:0000313" key="7">
    <source>
        <dbReference type="Proteomes" id="UP000664357"/>
    </source>
</evidence>
<organism evidence="6 7">
    <name type="scientific">Candidatus Enterococcus ferrettii</name>
    <dbReference type="NCBI Taxonomy" id="2815324"/>
    <lineage>
        <taxon>Bacteria</taxon>
        <taxon>Bacillati</taxon>
        <taxon>Bacillota</taxon>
        <taxon>Bacilli</taxon>
        <taxon>Lactobacillales</taxon>
        <taxon>Enterococcaceae</taxon>
        <taxon>Enterococcus</taxon>
    </lineage>
</organism>
<evidence type="ECO:0000259" key="5">
    <source>
        <dbReference type="PROSITE" id="PS51755"/>
    </source>
</evidence>
<evidence type="ECO:0000256" key="2">
    <source>
        <dbReference type="ARBA" id="ARBA00023125"/>
    </source>
</evidence>
<dbReference type="InterPro" id="IPR016032">
    <property type="entry name" value="Sig_transdc_resp-reg_C-effctor"/>
</dbReference>
<evidence type="ECO:0000313" key="6">
    <source>
        <dbReference type="EMBL" id="MEO1770250.1"/>
    </source>
</evidence>
<evidence type="ECO:0000256" key="4">
    <source>
        <dbReference type="PROSITE-ProRule" id="PRU01091"/>
    </source>
</evidence>
<keyword evidence="3" id="KW-0804">Transcription</keyword>
<gene>
    <name evidence="6" type="ORF">JZO67_002201</name>
</gene>
<dbReference type="SMART" id="SM00862">
    <property type="entry name" value="Trans_reg_C"/>
    <property type="match status" value="1"/>
</dbReference>
<dbReference type="Pfam" id="PF00486">
    <property type="entry name" value="Trans_reg_C"/>
    <property type="match status" value="1"/>
</dbReference>
<keyword evidence="2 4" id="KW-0238">DNA-binding</keyword>
<feature type="DNA-binding region" description="OmpR/PhoB-type" evidence="4">
    <location>
        <begin position="121"/>
        <end position="224"/>
    </location>
</feature>
<sequence length="234" mass="27450">MSQIILLSSCPYAEQSFEKNLKLLGHEVFCTSQLNHELNFHGTGKQLFHFFEYVFISETISDEQTKSIIEELDSLPLTIIRKVSQQPTKQKVSEWEMQGISNWLLNISNIEEIRDKMVLASKEMVHKRRTTSKPCLSHLEKENLFFQLHWTKTEKRIMDAFLKNEGMFITRNRLCELVWNSECTQSRLSQLSYTINKLKKKLKDVGINEEMITTSWGKGYQLNPTLSELLQQQK</sequence>
<dbReference type="SUPFAM" id="SSF46894">
    <property type="entry name" value="C-terminal effector domain of the bipartite response regulators"/>
    <property type="match status" value="1"/>
</dbReference>
<keyword evidence="1" id="KW-0805">Transcription regulation</keyword>
<dbReference type="EMBL" id="JAFREL020000001">
    <property type="protein sequence ID" value="MEO1770250.1"/>
    <property type="molecule type" value="Genomic_DNA"/>
</dbReference>
<evidence type="ECO:0000256" key="3">
    <source>
        <dbReference type="ARBA" id="ARBA00023163"/>
    </source>
</evidence>
<protein>
    <recommendedName>
        <fullName evidence="5">OmpR/PhoB-type domain-containing protein</fullName>
    </recommendedName>
</protein>
<proteinExistence type="predicted"/>
<name>A0ABV0ENQ2_9ENTE</name>
<dbReference type="PROSITE" id="PS51755">
    <property type="entry name" value="OMPR_PHOB"/>
    <property type="match status" value="1"/>
</dbReference>
<dbReference type="Proteomes" id="UP000664357">
    <property type="component" value="Unassembled WGS sequence"/>
</dbReference>
<feature type="domain" description="OmpR/PhoB-type" evidence="5">
    <location>
        <begin position="121"/>
        <end position="224"/>
    </location>
</feature>